<proteinExistence type="predicted"/>
<name>A0A7V5RNA7_CALAY</name>
<dbReference type="PANTHER" id="PTHR44591:SF3">
    <property type="entry name" value="RESPONSE REGULATORY DOMAIN-CONTAINING PROTEIN"/>
    <property type="match status" value="1"/>
</dbReference>
<feature type="domain" description="Response regulatory" evidence="3">
    <location>
        <begin position="3"/>
        <end position="120"/>
    </location>
</feature>
<feature type="modified residue" description="4-aspartylphosphate" evidence="2">
    <location>
        <position position="52"/>
    </location>
</feature>
<dbReference type="SUPFAM" id="SSF55073">
    <property type="entry name" value="Nucleotide cyclase"/>
    <property type="match status" value="1"/>
</dbReference>
<dbReference type="InterPro" id="IPR000160">
    <property type="entry name" value="GGDEF_dom"/>
</dbReference>
<protein>
    <submittedName>
        <fullName evidence="4">Response regulator</fullName>
    </submittedName>
</protein>
<dbReference type="NCBIfam" id="TIGR00254">
    <property type="entry name" value="GGDEF"/>
    <property type="match status" value="1"/>
</dbReference>
<dbReference type="InterPro" id="IPR001789">
    <property type="entry name" value="Sig_transdc_resp-reg_receiver"/>
</dbReference>
<evidence type="ECO:0000313" key="4">
    <source>
        <dbReference type="EMBL" id="HHM01736.1"/>
    </source>
</evidence>
<dbReference type="GO" id="GO:0000160">
    <property type="term" value="P:phosphorelay signal transduction system"/>
    <property type="evidence" value="ECO:0007669"/>
    <property type="project" value="InterPro"/>
</dbReference>
<dbReference type="PROSITE" id="PS50110">
    <property type="entry name" value="RESPONSE_REGULATORY"/>
    <property type="match status" value="1"/>
</dbReference>
<accession>A0A7V5RNA7</accession>
<dbReference type="SUPFAM" id="SSF52172">
    <property type="entry name" value="CheY-like"/>
    <property type="match status" value="1"/>
</dbReference>
<dbReference type="InterPro" id="IPR011006">
    <property type="entry name" value="CheY-like_superfamily"/>
</dbReference>
<keyword evidence="1 2" id="KW-0597">Phosphoprotein</keyword>
<dbReference type="Gene3D" id="3.30.70.270">
    <property type="match status" value="1"/>
</dbReference>
<dbReference type="EMBL" id="DRLI01000068">
    <property type="protein sequence ID" value="HHM01736.1"/>
    <property type="molecule type" value="Genomic_DNA"/>
</dbReference>
<evidence type="ECO:0000259" key="3">
    <source>
        <dbReference type="PROSITE" id="PS50110"/>
    </source>
</evidence>
<dbReference type="SMART" id="SM00448">
    <property type="entry name" value="REC"/>
    <property type="match status" value="1"/>
</dbReference>
<dbReference type="Pfam" id="PF00990">
    <property type="entry name" value="GGDEF"/>
    <property type="match status" value="1"/>
</dbReference>
<reference evidence="4" key="1">
    <citation type="journal article" date="2020" name="mSystems">
        <title>Genome- and Community-Level Interaction Insights into Carbon Utilization and Element Cycling Functions of Hydrothermarchaeota in Hydrothermal Sediment.</title>
        <authorList>
            <person name="Zhou Z."/>
            <person name="Liu Y."/>
            <person name="Xu W."/>
            <person name="Pan J."/>
            <person name="Luo Z.H."/>
            <person name="Li M."/>
        </authorList>
    </citation>
    <scope>NUCLEOTIDE SEQUENCE [LARGE SCALE GENOMIC DNA]</scope>
    <source>
        <strain evidence="4">HyVt-460</strain>
    </source>
</reference>
<dbReference type="Gene3D" id="3.40.50.2300">
    <property type="match status" value="1"/>
</dbReference>
<dbReference type="InterPro" id="IPR043128">
    <property type="entry name" value="Rev_trsase/Diguanyl_cyclase"/>
</dbReference>
<evidence type="ECO:0000256" key="2">
    <source>
        <dbReference type="PROSITE-ProRule" id="PRU00169"/>
    </source>
</evidence>
<dbReference type="Pfam" id="PF00072">
    <property type="entry name" value="Response_reg"/>
    <property type="match status" value="1"/>
</dbReference>
<evidence type="ECO:0000256" key="1">
    <source>
        <dbReference type="ARBA" id="ARBA00022553"/>
    </source>
</evidence>
<dbReference type="AlphaFoldDB" id="A0A7V5RNA7"/>
<sequence>MPKILVADDNQDMLDTLSRIFVLYEFEVITVLNGKEAIRKARDEHPDLIILDGMMPEMDGFDTCKILKADVRTRDIPVVFLTANYIELHHRLKGLELGADDYLLKPFNSRELVVRIKSILKRSELTQRLRTENNVLVEQNQTIEKRLNKIEADAPGGTHLIVDPETGLYTYAFFLEHLKNELDRLKRYDHRLSVALISIQKKEKLKDLLGIHLFNFLVIKIANFILKMMRAADILAFKKDEGFYLLLPETEKEGAQKKISLIRRAIEEQQYLDEDMINSLQVSKKKIADLSKIHFFCHLMALTAESGAVPDADELLRVLKSDSHCLERTREINQKG</sequence>
<dbReference type="InterPro" id="IPR029787">
    <property type="entry name" value="Nucleotide_cyclase"/>
</dbReference>
<organism evidence="4">
    <name type="scientific">Caldithrix abyssi</name>
    <dbReference type="NCBI Taxonomy" id="187145"/>
    <lineage>
        <taxon>Bacteria</taxon>
        <taxon>Pseudomonadati</taxon>
        <taxon>Calditrichota</taxon>
        <taxon>Calditrichia</taxon>
        <taxon>Calditrichales</taxon>
        <taxon>Calditrichaceae</taxon>
        <taxon>Caldithrix</taxon>
    </lineage>
</organism>
<dbReference type="Proteomes" id="UP000885771">
    <property type="component" value="Unassembled WGS sequence"/>
</dbReference>
<dbReference type="PANTHER" id="PTHR44591">
    <property type="entry name" value="STRESS RESPONSE REGULATOR PROTEIN 1"/>
    <property type="match status" value="1"/>
</dbReference>
<dbReference type="InterPro" id="IPR050595">
    <property type="entry name" value="Bact_response_regulator"/>
</dbReference>
<dbReference type="SMART" id="SM00267">
    <property type="entry name" value="GGDEF"/>
    <property type="match status" value="1"/>
</dbReference>
<gene>
    <name evidence="4" type="ORF">ENJ15_01895</name>
</gene>
<comment type="caution">
    <text evidence="4">The sequence shown here is derived from an EMBL/GenBank/DDBJ whole genome shotgun (WGS) entry which is preliminary data.</text>
</comment>